<keyword evidence="1" id="KW-0732">Signal</keyword>
<proteinExistence type="predicted"/>
<protein>
    <recommendedName>
        <fullName evidence="4">DUF3108 domain-containing protein</fullName>
    </recommendedName>
</protein>
<feature type="chain" id="PRO_5005513810" description="DUF3108 domain-containing protein" evidence="1">
    <location>
        <begin position="22"/>
        <end position="214"/>
    </location>
</feature>
<evidence type="ECO:0000256" key="1">
    <source>
        <dbReference type="SAM" id="SignalP"/>
    </source>
</evidence>
<dbReference type="STRING" id="1547922.ISF6_5506"/>
<accession>A0A0K8P884</accession>
<dbReference type="Proteomes" id="UP000037660">
    <property type="component" value="Unassembled WGS sequence"/>
</dbReference>
<dbReference type="RefSeq" id="WP_231638273.1">
    <property type="nucleotide sequence ID" value="NZ_BBYR01000094.1"/>
</dbReference>
<name>A0A0K8P884_PISS1</name>
<reference evidence="3" key="1">
    <citation type="submission" date="2015-07" db="EMBL/GenBank/DDBJ databases">
        <title>Discovery of a poly(ethylene terephthalate assimilation.</title>
        <authorList>
            <person name="Yoshida S."/>
            <person name="Hiraga K."/>
            <person name="Takehana T."/>
            <person name="Taniguchi I."/>
            <person name="Yamaji H."/>
            <person name="Maeda Y."/>
            <person name="Toyohara K."/>
            <person name="Miyamoto K."/>
            <person name="Kimura Y."/>
            <person name="Oda K."/>
        </authorList>
    </citation>
    <scope>NUCLEOTIDE SEQUENCE [LARGE SCALE GENOMIC DNA]</scope>
    <source>
        <strain evidence="3">NBRC 110686 / TISTR 2288 / 201-F6</strain>
    </source>
</reference>
<evidence type="ECO:0000313" key="2">
    <source>
        <dbReference type="EMBL" id="GAP38847.1"/>
    </source>
</evidence>
<sequence length="214" mass="23471">MRTGPALLLAAAALVAQPAAAQTADAATGPASGTWAFEVLLDGQPIGSHRFELRREGEERVLDSRAEFTVRILGIPAYRYHHHAVERWRGDCLASLEAQTDDDGKRSTVKARRDGGVLAVSGPRGETRLEGCVMSFAYWHPAMQRQTRLLNAQTGVHEPVRIEPVGTDAQGRHLRLSGPEQPVDLWYDAQGDWQALASKVSGGKRSLSYRRVRP</sequence>
<organism evidence="2 3">
    <name type="scientific">Piscinibacter sakaiensis</name>
    <name type="common">Ideonella sakaiensis</name>
    <dbReference type="NCBI Taxonomy" id="1547922"/>
    <lineage>
        <taxon>Bacteria</taxon>
        <taxon>Pseudomonadati</taxon>
        <taxon>Pseudomonadota</taxon>
        <taxon>Betaproteobacteria</taxon>
        <taxon>Burkholderiales</taxon>
        <taxon>Sphaerotilaceae</taxon>
        <taxon>Piscinibacter</taxon>
    </lineage>
</organism>
<reference evidence="2 3" key="2">
    <citation type="journal article" date="2016" name="Science">
        <title>A bacterium that degrades and assimilates poly(ethylene terephthalate).</title>
        <authorList>
            <person name="Yoshida S."/>
            <person name="Hiraga K."/>
            <person name="Takehana T."/>
            <person name="Taniguchi I."/>
            <person name="Yamaji H."/>
            <person name="Maeda Y."/>
            <person name="Toyohara K."/>
            <person name="Miyamoto K."/>
            <person name="Kimura Y."/>
            <person name="Oda K."/>
        </authorList>
    </citation>
    <scope>NUCLEOTIDE SEQUENCE [LARGE SCALE GENOMIC DNA]</scope>
    <source>
        <strain evidence="3">NBRC 110686 / TISTR 2288 / 201-F6</strain>
    </source>
</reference>
<evidence type="ECO:0008006" key="4">
    <source>
        <dbReference type="Google" id="ProtNLM"/>
    </source>
</evidence>
<comment type="caution">
    <text evidence="2">The sequence shown here is derived from an EMBL/GenBank/DDBJ whole genome shotgun (WGS) entry which is preliminary data.</text>
</comment>
<dbReference type="AlphaFoldDB" id="A0A0K8P884"/>
<evidence type="ECO:0000313" key="3">
    <source>
        <dbReference type="Proteomes" id="UP000037660"/>
    </source>
</evidence>
<dbReference type="Pfam" id="PF19630">
    <property type="entry name" value="DUF6134"/>
    <property type="match status" value="1"/>
</dbReference>
<feature type="signal peptide" evidence="1">
    <location>
        <begin position="1"/>
        <end position="21"/>
    </location>
</feature>
<keyword evidence="3" id="KW-1185">Reference proteome</keyword>
<gene>
    <name evidence="2" type="ORF">ISF6_5506</name>
</gene>
<dbReference type="InterPro" id="IPR045767">
    <property type="entry name" value="DUF6134"/>
</dbReference>
<dbReference type="EMBL" id="BBYR01000094">
    <property type="protein sequence ID" value="GAP38847.1"/>
    <property type="molecule type" value="Genomic_DNA"/>
</dbReference>